<dbReference type="EMBL" id="BQNB010021747">
    <property type="protein sequence ID" value="GJU09653.1"/>
    <property type="molecule type" value="Genomic_DNA"/>
</dbReference>
<comment type="caution">
    <text evidence="3">The sequence shown here is derived from an EMBL/GenBank/DDBJ whole genome shotgun (WGS) entry which is preliminary data.</text>
</comment>
<protein>
    <submittedName>
        <fullName evidence="3">Ribonuclease H-like domain-containing protein</fullName>
    </submittedName>
</protein>
<dbReference type="Proteomes" id="UP001151760">
    <property type="component" value="Unassembled WGS sequence"/>
</dbReference>
<evidence type="ECO:0000313" key="4">
    <source>
        <dbReference type="Proteomes" id="UP001151760"/>
    </source>
</evidence>
<gene>
    <name evidence="3" type="ORF">Tco_1132049</name>
</gene>
<sequence>MFSKKRELRKKFEKAEKDRDDLKLTLEKFGNSSKYLSKLLEIQVSDKFKTSMGFDSQVVDSQVFNSQENDRYKTSEGYYAIPPPYTGNFMPPKYDLIHADEGEYVFSESVTSIPDVTTCEAKTSVSKPKFVGEPLIEDWISDSEDENETEFNFNHLIKDCDLHEKKMVEKTVWNNARRANHQNSQRMTHPHPKGNFVPKAVLVKSSIKTLNTVGQNFSKATVSVNTARPINTAYPRPIVNSARTASNVFNRAHTHVNRPFNKSTTNKNSNLKEKVNTVKGNVTNVGPKAVVSDNKGNEANVVKASSCWVWRPKQKVLDHVSRHNGASINFKRFDYVDAQGRSNTVKLDFKDVYFVKELKFNLSSVSQMCDKKNSVLFTYTECVVLSPDFKLLDENHVLLRVPRKDNMYSVDLKNIVHLGGLTCLFAKATLDESNIWHMRLGHINFKTLNKLVKRNLVRVERLLIRRELSVFIENLMYDNSFPRPPETLEDDSETVIDSNNDYSSSDDDSPYSEDIDYVDALPRRS</sequence>
<evidence type="ECO:0000259" key="2">
    <source>
        <dbReference type="Pfam" id="PF13976"/>
    </source>
</evidence>
<name>A0ABQ5JAW1_9ASTR</name>
<keyword evidence="4" id="KW-1185">Reference proteome</keyword>
<reference evidence="3" key="1">
    <citation type="journal article" date="2022" name="Int. J. Mol. Sci.">
        <title>Draft Genome of Tanacetum Coccineum: Genomic Comparison of Closely Related Tanacetum-Family Plants.</title>
        <authorList>
            <person name="Yamashiro T."/>
            <person name="Shiraishi A."/>
            <person name="Nakayama K."/>
            <person name="Satake H."/>
        </authorList>
    </citation>
    <scope>NUCLEOTIDE SEQUENCE</scope>
</reference>
<accession>A0ABQ5JAW1</accession>
<organism evidence="3 4">
    <name type="scientific">Tanacetum coccineum</name>
    <dbReference type="NCBI Taxonomy" id="301880"/>
    <lineage>
        <taxon>Eukaryota</taxon>
        <taxon>Viridiplantae</taxon>
        <taxon>Streptophyta</taxon>
        <taxon>Embryophyta</taxon>
        <taxon>Tracheophyta</taxon>
        <taxon>Spermatophyta</taxon>
        <taxon>Magnoliopsida</taxon>
        <taxon>eudicotyledons</taxon>
        <taxon>Gunneridae</taxon>
        <taxon>Pentapetalae</taxon>
        <taxon>asterids</taxon>
        <taxon>campanulids</taxon>
        <taxon>Asterales</taxon>
        <taxon>Asteraceae</taxon>
        <taxon>Asteroideae</taxon>
        <taxon>Anthemideae</taxon>
        <taxon>Anthemidinae</taxon>
        <taxon>Tanacetum</taxon>
    </lineage>
</organism>
<evidence type="ECO:0000256" key="1">
    <source>
        <dbReference type="SAM" id="MobiDB-lite"/>
    </source>
</evidence>
<feature type="region of interest" description="Disordered" evidence="1">
    <location>
        <begin position="483"/>
        <end position="525"/>
    </location>
</feature>
<dbReference type="Pfam" id="PF13976">
    <property type="entry name" value="gag_pre-integrs"/>
    <property type="match status" value="1"/>
</dbReference>
<proteinExistence type="predicted"/>
<reference evidence="3" key="2">
    <citation type="submission" date="2022-01" db="EMBL/GenBank/DDBJ databases">
        <authorList>
            <person name="Yamashiro T."/>
            <person name="Shiraishi A."/>
            <person name="Satake H."/>
            <person name="Nakayama K."/>
        </authorList>
    </citation>
    <scope>NUCLEOTIDE SEQUENCE</scope>
</reference>
<dbReference type="InterPro" id="IPR025724">
    <property type="entry name" value="GAG-pre-integrase_dom"/>
</dbReference>
<evidence type="ECO:0000313" key="3">
    <source>
        <dbReference type="EMBL" id="GJU09653.1"/>
    </source>
</evidence>
<feature type="compositionally biased region" description="Acidic residues" evidence="1">
    <location>
        <begin position="504"/>
        <end position="517"/>
    </location>
</feature>
<feature type="domain" description="GAG-pre-integrase" evidence="2">
    <location>
        <begin position="406"/>
        <end position="458"/>
    </location>
</feature>